<dbReference type="PANTHER" id="PTHR33778">
    <property type="entry name" value="PROTEIN MGTC"/>
    <property type="match status" value="1"/>
</dbReference>
<evidence type="ECO:0000256" key="4">
    <source>
        <dbReference type="ARBA" id="ARBA00022692"/>
    </source>
</evidence>
<evidence type="ECO:0000256" key="5">
    <source>
        <dbReference type="ARBA" id="ARBA00022989"/>
    </source>
</evidence>
<dbReference type="InterPro" id="IPR049177">
    <property type="entry name" value="MgtC_SapB_SrpB_YhiD_N"/>
</dbReference>
<evidence type="ECO:0000256" key="1">
    <source>
        <dbReference type="ARBA" id="ARBA00004651"/>
    </source>
</evidence>
<feature type="transmembrane region" description="Helical" evidence="7">
    <location>
        <begin position="73"/>
        <end position="96"/>
    </location>
</feature>
<dbReference type="AlphaFoldDB" id="A0A3S1DCZ8"/>
<dbReference type="EMBL" id="RZNY01000026">
    <property type="protein sequence ID" value="RUT42005.1"/>
    <property type="molecule type" value="Genomic_DNA"/>
</dbReference>
<feature type="transmembrane region" description="Helical" evidence="7">
    <location>
        <begin position="39"/>
        <end position="61"/>
    </location>
</feature>
<reference evidence="9 10" key="1">
    <citation type="submission" date="2018-12" db="EMBL/GenBank/DDBJ databases">
        <authorList>
            <person name="Sun L."/>
            <person name="Chen Z."/>
        </authorList>
    </citation>
    <scope>NUCLEOTIDE SEQUENCE [LARGE SCALE GENOMIC DNA]</scope>
    <source>
        <strain evidence="9 10">DSM 15890</strain>
    </source>
</reference>
<feature type="transmembrane region" description="Helical" evidence="7">
    <location>
        <begin position="6"/>
        <end position="27"/>
    </location>
</feature>
<dbReference type="GO" id="GO:0005886">
    <property type="term" value="C:plasma membrane"/>
    <property type="evidence" value="ECO:0007669"/>
    <property type="project" value="UniProtKB-SubCell"/>
</dbReference>
<keyword evidence="6 7" id="KW-0472">Membrane</keyword>
<keyword evidence="3" id="KW-1003">Cell membrane</keyword>
<name>A0A3S1DCZ8_9BACL</name>
<keyword evidence="5 7" id="KW-1133">Transmembrane helix</keyword>
<evidence type="ECO:0000313" key="9">
    <source>
        <dbReference type="EMBL" id="RUT42005.1"/>
    </source>
</evidence>
<dbReference type="InterPro" id="IPR003416">
    <property type="entry name" value="MgtC/SapB/SrpB/YhiD_fam"/>
</dbReference>
<dbReference type="PANTHER" id="PTHR33778:SF1">
    <property type="entry name" value="MAGNESIUM TRANSPORTER YHID-RELATED"/>
    <property type="match status" value="1"/>
</dbReference>
<accession>A0A3S1DCZ8</accession>
<comment type="similarity">
    <text evidence="2">Belongs to the MgtC/SapB family.</text>
</comment>
<evidence type="ECO:0000256" key="6">
    <source>
        <dbReference type="ARBA" id="ARBA00023136"/>
    </source>
</evidence>
<evidence type="ECO:0000256" key="3">
    <source>
        <dbReference type="ARBA" id="ARBA00022475"/>
    </source>
</evidence>
<keyword evidence="10" id="KW-1185">Reference proteome</keyword>
<dbReference type="OrthoDB" id="9811198at2"/>
<feature type="transmembrane region" description="Helical" evidence="7">
    <location>
        <begin position="108"/>
        <end position="140"/>
    </location>
</feature>
<comment type="caution">
    <text evidence="9">The sequence shown here is derived from an EMBL/GenBank/DDBJ whole genome shotgun (WGS) entry which is preliminary data.</text>
</comment>
<feature type="domain" description="MgtC/SapB/SrpB/YhiD N-terminal" evidence="8">
    <location>
        <begin position="16"/>
        <end position="145"/>
    </location>
</feature>
<comment type="subcellular location">
    <subcellularLocation>
        <location evidence="1">Cell membrane</location>
        <topology evidence="1">Multi-pass membrane protein</topology>
    </subcellularLocation>
</comment>
<dbReference type="Proteomes" id="UP000279446">
    <property type="component" value="Unassembled WGS sequence"/>
</dbReference>
<protein>
    <submittedName>
        <fullName evidence="9">MgtC/SapB family protein</fullName>
    </submittedName>
</protein>
<evidence type="ECO:0000259" key="8">
    <source>
        <dbReference type="Pfam" id="PF02308"/>
    </source>
</evidence>
<evidence type="ECO:0000313" key="10">
    <source>
        <dbReference type="Proteomes" id="UP000279446"/>
    </source>
</evidence>
<keyword evidence="4 7" id="KW-0812">Transmembrane</keyword>
<dbReference type="Pfam" id="PF02308">
    <property type="entry name" value="MgtC"/>
    <property type="match status" value="1"/>
</dbReference>
<evidence type="ECO:0000256" key="7">
    <source>
        <dbReference type="SAM" id="Phobius"/>
    </source>
</evidence>
<gene>
    <name evidence="9" type="ORF">EJP82_22510</name>
</gene>
<dbReference type="PRINTS" id="PR01837">
    <property type="entry name" value="MGTCSAPBPROT"/>
</dbReference>
<sequence>MSNPWFISNSVILVRLLLSVLMGGLIGFEREHNNHPAGFRTHILVCLGSSLIMMLSIYGFSDFIGETNVRLDPARLATAVITGIGFLGAGTILFTGKSITGLTTAASLWVVAAMGLAIGAGFYFAAITVTCLVLIILWMFNKVERRFLQSKQIRTLTIQATATEDILDSVCNRLNNFTIKTQKMTLLEKRLPIGEADQIEVQVQIIVPRSMEPDIMISEMRKIGGIHAISVE</sequence>
<dbReference type="RefSeq" id="WP_127194308.1">
    <property type="nucleotide sequence ID" value="NZ_RZNY01000026.1"/>
</dbReference>
<proteinExistence type="inferred from homology"/>
<organism evidence="9 10">
    <name type="scientific">Paenibacillus anaericanus</name>
    <dbReference type="NCBI Taxonomy" id="170367"/>
    <lineage>
        <taxon>Bacteria</taxon>
        <taxon>Bacillati</taxon>
        <taxon>Bacillota</taxon>
        <taxon>Bacilli</taxon>
        <taxon>Bacillales</taxon>
        <taxon>Paenibacillaceae</taxon>
        <taxon>Paenibacillus</taxon>
    </lineage>
</organism>
<evidence type="ECO:0000256" key="2">
    <source>
        <dbReference type="ARBA" id="ARBA00009298"/>
    </source>
</evidence>